<proteinExistence type="predicted"/>
<protein>
    <submittedName>
        <fullName evidence="2">Uncharacterized protein</fullName>
    </submittedName>
</protein>
<name>A0AAW2BVC1_9ROSI</name>
<dbReference type="PANTHER" id="PTHR48434">
    <property type="entry name" value="(RAPE) HYPOTHETICAL PROTEIN"/>
    <property type="match status" value="1"/>
</dbReference>
<dbReference type="AlphaFoldDB" id="A0AAW2BVC1"/>
<dbReference type="PANTHER" id="PTHR48434:SF1">
    <property type="entry name" value="(RAPE) HYPOTHETICAL PROTEIN"/>
    <property type="match status" value="1"/>
</dbReference>
<comment type="caution">
    <text evidence="2">The sequence shown here is derived from an EMBL/GenBank/DDBJ whole genome shotgun (WGS) entry which is preliminary data.</text>
</comment>
<organism evidence="2 3">
    <name type="scientific">Lithocarpus litseifolius</name>
    <dbReference type="NCBI Taxonomy" id="425828"/>
    <lineage>
        <taxon>Eukaryota</taxon>
        <taxon>Viridiplantae</taxon>
        <taxon>Streptophyta</taxon>
        <taxon>Embryophyta</taxon>
        <taxon>Tracheophyta</taxon>
        <taxon>Spermatophyta</taxon>
        <taxon>Magnoliopsida</taxon>
        <taxon>eudicotyledons</taxon>
        <taxon>Gunneridae</taxon>
        <taxon>Pentapetalae</taxon>
        <taxon>rosids</taxon>
        <taxon>fabids</taxon>
        <taxon>Fagales</taxon>
        <taxon>Fagaceae</taxon>
        <taxon>Lithocarpus</taxon>
    </lineage>
</organism>
<dbReference type="EMBL" id="JAZDWU010000010">
    <property type="protein sequence ID" value="KAK9989603.1"/>
    <property type="molecule type" value="Genomic_DNA"/>
</dbReference>
<sequence>MASRRSKDKSPATDKPIVKKEPASPLEIVNHFTPLGTIPKPRYSSVLVSSYDPYALTSANQPVKIVFPKASYTSHYFPPRFHWILEHSEKIVNYYADILSHENSITIKAIEDKVNTSKVLYHSVFLNHIISKELWGPNLASTRMLPKSNVPYSYHDYITAWFRFMLHQNENMTHSWFVNFNKDFSSNLPLWFGRWWTQFGFVPDILPDPLNNSFEYFSRTLKVDSYGAKFPPLLHFIKRYKVPWILKWQYEKEGDVLTRQWFVKWWDKFPHTQSVVNNPKKKGSLLDEIRKDPDALYALLKLISKKKVADDGSEDERSSEASVSKNPYYPYNQEWFGHDKEDNPDLAED</sequence>
<evidence type="ECO:0000313" key="3">
    <source>
        <dbReference type="Proteomes" id="UP001459277"/>
    </source>
</evidence>
<feature type="compositionally biased region" description="Basic and acidic residues" evidence="1">
    <location>
        <begin position="307"/>
        <end position="319"/>
    </location>
</feature>
<keyword evidence="3" id="KW-1185">Reference proteome</keyword>
<evidence type="ECO:0000256" key="1">
    <source>
        <dbReference type="SAM" id="MobiDB-lite"/>
    </source>
</evidence>
<evidence type="ECO:0000313" key="2">
    <source>
        <dbReference type="EMBL" id="KAK9989603.1"/>
    </source>
</evidence>
<reference evidence="2 3" key="1">
    <citation type="submission" date="2024-01" db="EMBL/GenBank/DDBJ databases">
        <title>A telomere-to-telomere, gap-free genome of sweet tea (Lithocarpus litseifolius).</title>
        <authorList>
            <person name="Zhou J."/>
        </authorList>
    </citation>
    <scope>NUCLEOTIDE SEQUENCE [LARGE SCALE GENOMIC DNA]</scope>
    <source>
        <strain evidence="2">Zhou-2022a</strain>
        <tissue evidence="2">Leaf</tissue>
    </source>
</reference>
<gene>
    <name evidence="2" type="ORF">SO802_029842</name>
</gene>
<dbReference type="Proteomes" id="UP001459277">
    <property type="component" value="Unassembled WGS sequence"/>
</dbReference>
<feature type="region of interest" description="Disordered" evidence="1">
    <location>
        <begin position="307"/>
        <end position="349"/>
    </location>
</feature>
<accession>A0AAW2BVC1</accession>